<evidence type="ECO:0000313" key="2">
    <source>
        <dbReference type="Proteomes" id="UP001172109"/>
    </source>
</evidence>
<protein>
    <submittedName>
        <fullName evidence="1">Uncharacterized protein</fullName>
    </submittedName>
</protein>
<gene>
    <name evidence="1" type="ORF">QZM56_41000</name>
</gene>
<reference evidence="1" key="1">
    <citation type="submission" date="2023-07" db="EMBL/GenBank/DDBJ databases">
        <title>A collection of bacterial strains from the Burkholderia cepacia Research Laboratory and Repository.</title>
        <authorList>
            <person name="Lipuma J."/>
            <person name="Spilker T."/>
            <person name="Caverly L."/>
        </authorList>
    </citation>
    <scope>NUCLEOTIDE SEQUENCE</scope>
    <source>
        <strain evidence="1">AU44979</strain>
    </source>
</reference>
<accession>A0AAP4RBA7</accession>
<sequence length="93" mass="9917">MEPTFGYVTVKEGASATFSAETLMRQPACDIAPTVMVSALKVDWPPGAFLVKLRPAKNCLAVPLLKEMTQMRSPQASLSALKPAATGCFLLFG</sequence>
<dbReference type="Proteomes" id="UP001172109">
    <property type="component" value="Unassembled WGS sequence"/>
</dbReference>
<dbReference type="GeneID" id="99664788"/>
<organism evidence="1 2">
    <name type="scientific">Burkholderia contaminans</name>
    <dbReference type="NCBI Taxonomy" id="488447"/>
    <lineage>
        <taxon>Bacteria</taxon>
        <taxon>Pseudomonadati</taxon>
        <taxon>Pseudomonadota</taxon>
        <taxon>Betaproteobacteria</taxon>
        <taxon>Burkholderiales</taxon>
        <taxon>Burkholderiaceae</taxon>
        <taxon>Burkholderia</taxon>
        <taxon>Burkholderia cepacia complex</taxon>
    </lineage>
</organism>
<comment type="caution">
    <text evidence="1">The sequence shown here is derived from an EMBL/GenBank/DDBJ whole genome shotgun (WGS) entry which is preliminary data.</text>
</comment>
<dbReference type="AlphaFoldDB" id="A0AAP4RBA7"/>
<dbReference type="RefSeq" id="WP_025647465.1">
    <property type="nucleotide sequence ID" value="NZ_JAUJQS010000076.1"/>
</dbReference>
<evidence type="ECO:0000313" key="1">
    <source>
        <dbReference type="EMBL" id="MDN7570867.1"/>
    </source>
</evidence>
<proteinExistence type="predicted"/>
<dbReference type="EMBL" id="JAUJQS010000076">
    <property type="protein sequence ID" value="MDN7570867.1"/>
    <property type="molecule type" value="Genomic_DNA"/>
</dbReference>
<name>A0AAP4RBA7_9BURK</name>